<dbReference type="SUPFAM" id="SSF55681">
    <property type="entry name" value="Class II aaRS and biotin synthetases"/>
    <property type="match status" value="1"/>
</dbReference>
<name>A0A382UIR2_9ZZZZ</name>
<dbReference type="CDD" id="cd02440">
    <property type="entry name" value="AdoMet_MTases"/>
    <property type="match status" value="1"/>
</dbReference>
<reference evidence="1" key="1">
    <citation type="submission" date="2018-05" db="EMBL/GenBank/DDBJ databases">
        <authorList>
            <person name="Lanie J.A."/>
            <person name="Ng W.-L."/>
            <person name="Kazmierczak K.M."/>
            <person name="Andrzejewski T.M."/>
            <person name="Davidsen T.M."/>
            <person name="Wayne K.J."/>
            <person name="Tettelin H."/>
            <person name="Glass J.I."/>
            <person name="Rusch D."/>
            <person name="Podicherti R."/>
            <person name="Tsui H.-C.T."/>
            <person name="Winkler M.E."/>
        </authorList>
    </citation>
    <scope>NUCLEOTIDE SEQUENCE</scope>
</reference>
<dbReference type="InterPro" id="IPR029063">
    <property type="entry name" value="SAM-dependent_MTases_sf"/>
</dbReference>
<gene>
    <name evidence="1" type="ORF">METZ01_LOCUS387023</name>
</gene>
<feature type="non-terminal residue" evidence="1">
    <location>
        <position position="1"/>
    </location>
</feature>
<organism evidence="1">
    <name type="scientific">marine metagenome</name>
    <dbReference type="NCBI Taxonomy" id="408172"/>
    <lineage>
        <taxon>unclassified sequences</taxon>
        <taxon>metagenomes</taxon>
        <taxon>ecological metagenomes</taxon>
    </lineage>
</organism>
<protein>
    <recommendedName>
        <fullName evidence="2">Methyltransferase small domain-containing protein</fullName>
    </recommendedName>
</protein>
<evidence type="ECO:0008006" key="2">
    <source>
        <dbReference type="Google" id="ProtNLM"/>
    </source>
</evidence>
<dbReference type="Gene3D" id="3.40.50.150">
    <property type="entry name" value="Vaccinia Virus protein VP39"/>
    <property type="match status" value="1"/>
</dbReference>
<sequence>ASSITSKFAIGEAGPWEITVPHTVYPPREDTSLLGRALLGLSDRCGIATEIGCGSGALSILLASLGWNVSACDVNPFAVAAARGNVEKAGFAGAVSVKEGGPGEPGWELQEGVTLVVWNLPYLDPPEHDGVSLEPIEEASVSDIPEGWSNSLLKIMDDEQIDPNCLIVLLHRTDPDSRSKPVSWIQNGWSCRRLDSMRLGDERLEVLSYWKPAAGTPAKVMDECESTMDEAKRLTGRGWQRVLSLSQTSGRGRRGSSWQTQEEGMACTWILPAESLKRHSPGLIQTVIGAAVS</sequence>
<dbReference type="Gene3D" id="3.30.930.10">
    <property type="entry name" value="Bira Bifunctional Protein, Domain 2"/>
    <property type="match status" value="1"/>
</dbReference>
<dbReference type="SUPFAM" id="SSF53335">
    <property type="entry name" value="S-adenosyl-L-methionine-dependent methyltransferases"/>
    <property type="match status" value="1"/>
</dbReference>
<feature type="non-terminal residue" evidence="1">
    <location>
        <position position="293"/>
    </location>
</feature>
<accession>A0A382UIR2</accession>
<evidence type="ECO:0000313" key="1">
    <source>
        <dbReference type="EMBL" id="SVD34169.1"/>
    </source>
</evidence>
<dbReference type="AlphaFoldDB" id="A0A382UIR2"/>
<dbReference type="EMBL" id="UINC01144573">
    <property type="protein sequence ID" value="SVD34169.1"/>
    <property type="molecule type" value="Genomic_DNA"/>
</dbReference>
<proteinExistence type="predicted"/>
<dbReference type="InterPro" id="IPR045864">
    <property type="entry name" value="aa-tRNA-synth_II/BPL/LPL"/>
</dbReference>
<dbReference type="Pfam" id="PF06325">
    <property type="entry name" value="PrmA"/>
    <property type="match status" value="1"/>
</dbReference>